<dbReference type="Proteomes" id="UP000001318">
    <property type="component" value="Chromosome"/>
</dbReference>
<dbReference type="AlphaFoldDB" id="B0RGK2"/>
<dbReference type="HOGENOM" id="CLU_129301_0_0_11"/>
<evidence type="ECO:0000313" key="1">
    <source>
        <dbReference type="EMBL" id="CAQ02409.1"/>
    </source>
</evidence>
<dbReference type="eggNOG" id="ENOG5032SRW">
    <property type="taxonomic scope" value="Bacteria"/>
</dbReference>
<dbReference type="KEGG" id="cms:CMS2322"/>
<dbReference type="EMBL" id="AM849034">
    <property type="protein sequence ID" value="CAQ02409.1"/>
    <property type="molecule type" value="Genomic_DNA"/>
</dbReference>
<sequence length="175" mass="18284">MGAMRETTPAGRPRLSREDASSRITAFVYGNIVTLATIAPMTTDAAESGRGLWYVLATASSTFLAHTFAESVGRRARSDHRLTAETIRAELRDSLPVLTSALVPAAVLAYAALTDVPGLTAEIIAIAYLVIRLALLGPVVARLRGERPSLRTFAAGVVLAAVGIGIALVKAGPGF</sequence>
<proteinExistence type="predicted"/>
<gene>
    <name evidence="1" type="ordered locus">CMS2322</name>
</gene>
<keyword evidence="2" id="KW-1185">Reference proteome</keyword>
<accession>B0RGK2</accession>
<organism evidence="1 2">
    <name type="scientific">Clavibacter sepedonicus</name>
    <name type="common">Clavibacter michiganensis subsp. sepedonicus</name>
    <dbReference type="NCBI Taxonomy" id="31964"/>
    <lineage>
        <taxon>Bacteria</taxon>
        <taxon>Bacillati</taxon>
        <taxon>Actinomycetota</taxon>
        <taxon>Actinomycetes</taxon>
        <taxon>Micrococcales</taxon>
        <taxon>Microbacteriaceae</taxon>
        <taxon>Clavibacter</taxon>
    </lineage>
</organism>
<dbReference type="STRING" id="31964.CMS2322"/>
<evidence type="ECO:0000313" key="2">
    <source>
        <dbReference type="Proteomes" id="UP000001318"/>
    </source>
</evidence>
<reference evidence="1 2" key="1">
    <citation type="journal article" date="2008" name="J. Bacteriol.">
        <title>Genome of the actinomycete plant pathogen Clavibacter michiganensis subsp. sepedonicus suggests recent niche adaptation.</title>
        <authorList>
            <person name="Bentley S.D."/>
            <person name="Corton C."/>
            <person name="Brown S.E."/>
            <person name="Barron A."/>
            <person name="Clark L."/>
            <person name="Doggett J."/>
            <person name="Harris B."/>
            <person name="Ormond D."/>
            <person name="Quail M.A."/>
            <person name="May G."/>
            <person name="Francis D."/>
            <person name="Knudson D."/>
            <person name="Parkhill J."/>
            <person name="Ishimaru C.A."/>
        </authorList>
    </citation>
    <scope>NUCLEOTIDE SEQUENCE [LARGE SCALE GENOMIC DNA]</scope>
    <source>
        <strain evidence="2">ATCC 33113 / DSM 20744 / JCM 9667 / LMG 2889 / ICMP 2535 / C-1</strain>
    </source>
</reference>
<name>B0RGK2_CLASE</name>
<protein>
    <submittedName>
        <fullName evidence="1">Integral membrane protein</fullName>
    </submittedName>
</protein>